<name>A0ABY9X8C8_9BACT</name>
<dbReference type="Proteomes" id="UP001611383">
    <property type="component" value="Chromosome"/>
</dbReference>
<dbReference type="EMBL" id="CP043494">
    <property type="protein sequence ID" value="WNG51650.1"/>
    <property type="molecule type" value="Genomic_DNA"/>
</dbReference>
<evidence type="ECO:0000256" key="1">
    <source>
        <dbReference type="SAM" id="MobiDB-lite"/>
    </source>
</evidence>
<sequence>MSLVLLLGVLSGGGRALAATQDTPDASSGSAKQARADKAPVPLPEPRWKGLPGWLGFATVKSGAKHQQYWTPEHPDARAVLFSDFWKAVPTGTKVTLLSTAGVREGTYLGTSDVHYGCEENTATLAGFGAAEPLPEGPVWILPPGSAEGATSLPVKEVPANTLGVALPRGKTAASKDVRAFEAGGLSFLLTKTGKLRGQLTVYLQGRRVAAKALAKGDMAGSEKTPLNLYDDKMEVDVPRPLAAYQLGQTGPVVVVLGFRSYEGHHFMLAVRRGDKAELILEDDEALYFCAF</sequence>
<gene>
    <name evidence="3" type="ORF">F0U60_51685</name>
</gene>
<evidence type="ECO:0008006" key="5">
    <source>
        <dbReference type="Google" id="ProtNLM"/>
    </source>
</evidence>
<keyword evidence="4" id="KW-1185">Reference proteome</keyword>
<accession>A0ABY9X8C8</accession>
<feature type="signal peptide" evidence="2">
    <location>
        <begin position="1"/>
        <end position="18"/>
    </location>
</feature>
<feature type="compositionally biased region" description="Polar residues" evidence="1">
    <location>
        <begin position="20"/>
        <end position="31"/>
    </location>
</feature>
<proteinExistence type="predicted"/>
<evidence type="ECO:0000256" key="2">
    <source>
        <dbReference type="SAM" id="SignalP"/>
    </source>
</evidence>
<protein>
    <recommendedName>
        <fullName evidence="5">Lipoprotein</fullName>
    </recommendedName>
</protein>
<evidence type="ECO:0000313" key="3">
    <source>
        <dbReference type="EMBL" id="WNG51650.1"/>
    </source>
</evidence>
<dbReference type="RefSeq" id="WP_395811929.1">
    <property type="nucleotide sequence ID" value="NZ_CP043494.1"/>
</dbReference>
<feature type="region of interest" description="Disordered" evidence="1">
    <location>
        <begin position="17"/>
        <end position="45"/>
    </location>
</feature>
<evidence type="ECO:0000313" key="4">
    <source>
        <dbReference type="Proteomes" id="UP001611383"/>
    </source>
</evidence>
<reference evidence="3 4" key="1">
    <citation type="submission" date="2019-08" db="EMBL/GenBank/DDBJ databases">
        <title>Archangium and Cystobacter genomes.</title>
        <authorList>
            <person name="Chen I.-C.K."/>
            <person name="Wielgoss S."/>
        </authorList>
    </citation>
    <scope>NUCLEOTIDE SEQUENCE [LARGE SCALE GENOMIC DNA]</scope>
    <source>
        <strain evidence="3 4">Cbm 6</strain>
    </source>
</reference>
<organism evidence="3 4">
    <name type="scientific">Archangium minus</name>
    <dbReference type="NCBI Taxonomy" id="83450"/>
    <lineage>
        <taxon>Bacteria</taxon>
        <taxon>Pseudomonadati</taxon>
        <taxon>Myxococcota</taxon>
        <taxon>Myxococcia</taxon>
        <taxon>Myxococcales</taxon>
        <taxon>Cystobacterineae</taxon>
        <taxon>Archangiaceae</taxon>
        <taxon>Archangium</taxon>
    </lineage>
</organism>
<keyword evidence="2" id="KW-0732">Signal</keyword>
<feature type="chain" id="PRO_5045387812" description="Lipoprotein" evidence="2">
    <location>
        <begin position="19"/>
        <end position="292"/>
    </location>
</feature>